<feature type="compositionally biased region" description="Polar residues" evidence="3">
    <location>
        <begin position="217"/>
        <end position="234"/>
    </location>
</feature>
<sequence length="540" mass="60458">MWKNVKQRLQAFKEKDGFRIKALKALGKFLALLLVCTFLSRMVYASSLPVVETQPRRTTPIEHWVKADGSVEASDVRSEHVPAGIRIERILVREGQLIASGAPILQLDTEDLTEWIEKQKLAIEKIKVQMEALKKNQKLDQQEKSRAIERAEEDLEQARQSGGNQVQEADDRLAEAQEALDRLPSKEDYTAEALEGDEQLQALRDKVESLNNELEQLKQQAGQPGRSAGQSDLQQPVPDIGSLINQKEEECKAAKEEYSRQYEALAAQKEQEWEQQRQERSEQVENLEKQCREARKSRDDSVKAAERNKQDASAPMRADSTLASAELELEQQQDVLDQYLELFEQDGWINSRSDGFITKLSAVCGERTPDGAILLLADVSGNLLFQAFVDKEQRKYLEVGQEVTVKINGVESGGQITAIQENPEQKGGYLVSADISKSGGEMTPGSTGSMETVQRTGTYHTCIPVNALYEEGNTKFVYLLETQKTILGEELTAVRRDVTVLDKNEKFAALEENSLSDEDQVIVSADRYLSGGAKVRLQSP</sequence>
<evidence type="ECO:0000313" key="5">
    <source>
        <dbReference type="Proteomes" id="UP000712157"/>
    </source>
</evidence>
<dbReference type="Proteomes" id="UP000712157">
    <property type="component" value="Unassembled WGS sequence"/>
</dbReference>
<feature type="compositionally biased region" description="Basic and acidic residues" evidence="3">
    <location>
        <begin position="276"/>
        <end position="310"/>
    </location>
</feature>
<dbReference type="Gene3D" id="2.40.420.20">
    <property type="match status" value="1"/>
</dbReference>
<dbReference type="InterPro" id="IPR050465">
    <property type="entry name" value="UPF0194_transport"/>
</dbReference>
<proteinExistence type="predicted"/>
<comment type="subcellular location">
    <subcellularLocation>
        <location evidence="1">Cell envelope</location>
    </subcellularLocation>
</comment>
<reference evidence="4" key="1">
    <citation type="submission" date="2021-06" db="EMBL/GenBank/DDBJ databases">
        <title>Description of novel taxa of the family Lachnospiraceae.</title>
        <authorList>
            <person name="Chaplin A.V."/>
            <person name="Sokolova S.R."/>
            <person name="Pikina A.P."/>
            <person name="Korzhanova M."/>
            <person name="Belova V."/>
            <person name="Korostin D."/>
            <person name="Efimov B.A."/>
        </authorList>
    </citation>
    <scope>NUCLEOTIDE SEQUENCE</scope>
    <source>
        <strain evidence="4">ASD5720</strain>
    </source>
</reference>
<evidence type="ECO:0000256" key="1">
    <source>
        <dbReference type="ARBA" id="ARBA00004196"/>
    </source>
</evidence>
<keyword evidence="2" id="KW-0175">Coiled coil</keyword>
<dbReference type="AlphaFoldDB" id="A0A949K5G2"/>
<accession>A0A949K5G2</accession>
<evidence type="ECO:0000256" key="2">
    <source>
        <dbReference type="ARBA" id="ARBA00023054"/>
    </source>
</evidence>
<gene>
    <name evidence="4" type="ORF">KTH89_00265</name>
</gene>
<feature type="region of interest" description="Disordered" evidence="3">
    <location>
        <begin position="276"/>
        <end position="318"/>
    </location>
</feature>
<evidence type="ECO:0000313" key="4">
    <source>
        <dbReference type="EMBL" id="MBU9734947.1"/>
    </source>
</evidence>
<organism evidence="4 5">
    <name type="scientific">Diplocloster agilis</name>
    <dbReference type="NCBI Taxonomy" id="2850323"/>
    <lineage>
        <taxon>Bacteria</taxon>
        <taxon>Bacillati</taxon>
        <taxon>Bacillota</taxon>
        <taxon>Clostridia</taxon>
        <taxon>Lachnospirales</taxon>
        <taxon>Lachnospiraceae</taxon>
        <taxon>Diplocloster</taxon>
    </lineage>
</organism>
<dbReference type="RefSeq" id="WP_238720194.1">
    <property type="nucleotide sequence ID" value="NZ_JAHQCW010000001.1"/>
</dbReference>
<keyword evidence="5" id="KW-1185">Reference proteome</keyword>
<feature type="region of interest" description="Disordered" evidence="3">
    <location>
        <begin position="217"/>
        <end position="238"/>
    </location>
</feature>
<dbReference type="PANTHER" id="PTHR32347">
    <property type="entry name" value="EFFLUX SYSTEM COMPONENT YKNX-RELATED"/>
    <property type="match status" value="1"/>
</dbReference>
<dbReference type="GO" id="GO:0030313">
    <property type="term" value="C:cell envelope"/>
    <property type="evidence" value="ECO:0007669"/>
    <property type="project" value="UniProtKB-SubCell"/>
</dbReference>
<evidence type="ECO:0000256" key="3">
    <source>
        <dbReference type="SAM" id="MobiDB-lite"/>
    </source>
</evidence>
<comment type="caution">
    <text evidence="4">The sequence shown here is derived from an EMBL/GenBank/DDBJ whole genome shotgun (WGS) entry which is preliminary data.</text>
</comment>
<name>A0A949K5G2_9FIRM</name>
<protein>
    <submittedName>
        <fullName evidence="4">HlyD family efflux transporter periplasmic adaptor subunit</fullName>
    </submittedName>
</protein>
<dbReference type="PANTHER" id="PTHR32347:SF23">
    <property type="entry name" value="BLL5650 PROTEIN"/>
    <property type="match status" value="1"/>
</dbReference>
<dbReference type="EMBL" id="JAHQCW010000001">
    <property type="protein sequence ID" value="MBU9734947.1"/>
    <property type="molecule type" value="Genomic_DNA"/>
</dbReference>